<dbReference type="PANTHER" id="PTHR11228:SF7">
    <property type="entry name" value="PQQA PEPTIDE CYCLASE"/>
    <property type="match status" value="1"/>
</dbReference>
<evidence type="ECO:0000256" key="1">
    <source>
        <dbReference type="ARBA" id="ARBA00022691"/>
    </source>
</evidence>
<dbReference type="Pfam" id="PF04055">
    <property type="entry name" value="Radical_SAM"/>
    <property type="match status" value="1"/>
</dbReference>
<gene>
    <name evidence="6" type="ORF">H4687_002838</name>
</gene>
<keyword evidence="2" id="KW-0479">Metal-binding</keyword>
<dbReference type="AlphaFoldDB" id="A0A8I0P3Q9"/>
<keyword evidence="4" id="KW-0411">Iron-sulfur</keyword>
<dbReference type="OrthoDB" id="4086643at2"/>
<dbReference type="PANTHER" id="PTHR11228">
    <property type="entry name" value="RADICAL SAM DOMAIN PROTEIN"/>
    <property type="match status" value="1"/>
</dbReference>
<accession>A0A8I0P3Q9</accession>
<keyword evidence="7" id="KW-1185">Reference proteome</keyword>
<proteinExistence type="predicted"/>
<dbReference type="SFLD" id="SFLDS00029">
    <property type="entry name" value="Radical_SAM"/>
    <property type="match status" value="1"/>
</dbReference>
<dbReference type="CDD" id="cd01335">
    <property type="entry name" value="Radical_SAM"/>
    <property type="match status" value="1"/>
</dbReference>
<dbReference type="SUPFAM" id="SSF102114">
    <property type="entry name" value="Radical SAM enzymes"/>
    <property type="match status" value="1"/>
</dbReference>
<dbReference type="InterPro" id="IPR013785">
    <property type="entry name" value="Aldolase_TIM"/>
</dbReference>
<keyword evidence="1" id="KW-0949">S-adenosyl-L-methionine</keyword>
<dbReference type="GO" id="GO:0003824">
    <property type="term" value="F:catalytic activity"/>
    <property type="evidence" value="ECO:0007669"/>
    <property type="project" value="InterPro"/>
</dbReference>
<organism evidence="6 7">
    <name type="scientific">Streptomyces stelliscabiei</name>
    <dbReference type="NCBI Taxonomy" id="146820"/>
    <lineage>
        <taxon>Bacteria</taxon>
        <taxon>Bacillati</taxon>
        <taxon>Actinomycetota</taxon>
        <taxon>Actinomycetes</taxon>
        <taxon>Kitasatosporales</taxon>
        <taxon>Streptomycetaceae</taxon>
        <taxon>Streptomyces</taxon>
    </lineage>
</organism>
<sequence length="308" mass="33898">MGQHGGAVNTVTHPESPPARARQQFRSALISTSGHCKIACGFCFRADRAHGFLDIATYTRALSRLKETGVEAICLTGGEPTHHPELRQLVRLAHQFGIPVSIVTSARDPEDVDRLADSARLLANVTVSADSAGAMELGRTTRSVASAIATLDQVPTAERVLHLTYWKLTAQECQDIYERVDKSGVQIQLSPVALDVTARQRAGSTFYNYLAQQREDTDLLGRYFQLTPRFQEYLTALRAMHLYPERRPSCASATLYVSASGEIRRCPYGKTGVSVRAPRAEISRFLHAEPQDRTTPECAAICRADDTP</sequence>
<dbReference type="GO" id="GO:0046872">
    <property type="term" value="F:metal ion binding"/>
    <property type="evidence" value="ECO:0007669"/>
    <property type="project" value="UniProtKB-KW"/>
</dbReference>
<reference evidence="6 7" key="1">
    <citation type="submission" date="2020-10" db="EMBL/GenBank/DDBJ databases">
        <title>Sequencing the genomes of 1000 actinobacteria strains.</title>
        <authorList>
            <person name="Klenk H.-P."/>
        </authorList>
    </citation>
    <scope>NUCLEOTIDE SEQUENCE [LARGE SCALE GENOMIC DNA]</scope>
    <source>
        <strain evidence="6 7">DSM 41803</strain>
    </source>
</reference>
<evidence type="ECO:0000256" key="2">
    <source>
        <dbReference type="ARBA" id="ARBA00022723"/>
    </source>
</evidence>
<dbReference type="PROSITE" id="PS51918">
    <property type="entry name" value="RADICAL_SAM"/>
    <property type="match status" value="1"/>
</dbReference>
<evidence type="ECO:0000313" key="7">
    <source>
        <dbReference type="Proteomes" id="UP000629287"/>
    </source>
</evidence>
<evidence type="ECO:0000256" key="4">
    <source>
        <dbReference type="ARBA" id="ARBA00023014"/>
    </source>
</evidence>
<dbReference type="GO" id="GO:0051536">
    <property type="term" value="F:iron-sulfur cluster binding"/>
    <property type="evidence" value="ECO:0007669"/>
    <property type="project" value="UniProtKB-KW"/>
</dbReference>
<dbReference type="InterPro" id="IPR050377">
    <property type="entry name" value="Radical_SAM_PqqE_MftC-like"/>
</dbReference>
<dbReference type="Gene3D" id="3.20.20.70">
    <property type="entry name" value="Aldolase class I"/>
    <property type="match status" value="1"/>
</dbReference>
<comment type="caution">
    <text evidence="6">The sequence shown here is derived from an EMBL/GenBank/DDBJ whole genome shotgun (WGS) entry which is preliminary data.</text>
</comment>
<dbReference type="EMBL" id="JADBGF010000001">
    <property type="protein sequence ID" value="MBE1596709.1"/>
    <property type="molecule type" value="Genomic_DNA"/>
</dbReference>
<dbReference type="Proteomes" id="UP000629287">
    <property type="component" value="Unassembled WGS sequence"/>
</dbReference>
<evidence type="ECO:0000256" key="3">
    <source>
        <dbReference type="ARBA" id="ARBA00023004"/>
    </source>
</evidence>
<feature type="domain" description="Radical SAM core" evidence="5">
    <location>
        <begin position="20"/>
        <end position="238"/>
    </location>
</feature>
<keyword evidence="3" id="KW-0408">Iron</keyword>
<dbReference type="InterPro" id="IPR007197">
    <property type="entry name" value="rSAM"/>
</dbReference>
<dbReference type="RefSeq" id="WP_078907241.1">
    <property type="nucleotide sequence ID" value="NZ_JADBGF010000001.1"/>
</dbReference>
<protein>
    <submittedName>
        <fullName evidence="6">MoaA/NifB/PqqE/SkfB family radical SAM enzyme</fullName>
    </submittedName>
</protein>
<evidence type="ECO:0000313" key="6">
    <source>
        <dbReference type="EMBL" id="MBE1596709.1"/>
    </source>
</evidence>
<name>A0A8I0P3Q9_9ACTN</name>
<dbReference type="SFLD" id="SFLDG01067">
    <property type="entry name" value="SPASM/twitch_domain_containing"/>
    <property type="match status" value="1"/>
</dbReference>
<evidence type="ECO:0000259" key="5">
    <source>
        <dbReference type="PROSITE" id="PS51918"/>
    </source>
</evidence>
<dbReference type="InterPro" id="IPR058240">
    <property type="entry name" value="rSAM_sf"/>
</dbReference>
<dbReference type="GeneID" id="86827423"/>